<dbReference type="SUPFAM" id="SSF56672">
    <property type="entry name" value="DNA/RNA polymerases"/>
    <property type="match status" value="1"/>
</dbReference>
<name>A0ABQ8QPK9_9AGAR</name>
<feature type="non-terminal residue" evidence="1">
    <location>
        <position position="85"/>
    </location>
</feature>
<dbReference type="InterPro" id="IPR043502">
    <property type="entry name" value="DNA/RNA_pol_sf"/>
</dbReference>
<evidence type="ECO:0000313" key="1">
    <source>
        <dbReference type="EMBL" id="KAJ4000442.1"/>
    </source>
</evidence>
<organism evidence="1 2">
    <name type="scientific">Lentinula boryana</name>
    <dbReference type="NCBI Taxonomy" id="40481"/>
    <lineage>
        <taxon>Eukaryota</taxon>
        <taxon>Fungi</taxon>
        <taxon>Dikarya</taxon>
        <taxon>Basidiomycota</taxon>
        <taxon>Agaricomycotina</taxon>
        <taxon>Agaricomycetes</taxon>
        <taxon>Agaricomycetidae</taxon>
        <taxon>Agaricales</taxon>
        <taxon>Marasmiineae</taxon>
        <taxon>Omphalotaceae</taxon>
        <taxon>Lentinula</taxon>
    </lineage>
</organism>
<dbReference type="Proteomes" id="UP001163828">
    <property type="component" value="Unassembled WGS sequence"/>
</dbReference>
<gene>
    <name evidence="1" type="ORF">F5050DRAFT_1539923</name>
</gene>
<sequence>FLGMVRFVAGHLNMLAEHTRLLTLLTMKECDKNFPFWSSEHDFAFTLVKLLVASLACLTVIDHDDMKDNKIFLITDASDFCRGGV</sequence>
<comment type="caution">
    <text evidence="1">The sequence shown here is derived from an EMBL/GenBank/DDBJ whole genome shotgun (WGS) entry which is preliminary data.</text>
</comment>
<evidence type="ECO:0000313" key="2">
    <source>
        <dbReference type="Proteomes" id="UP001163828"/>
    </source>
</evidence>
<proteinExistence type="predicted"/>
<accession>A0ABQ8QPK9</accession>
<protein>
    <submittedName>
        <fullName evidence="1">Uncharacterized protein</fullName>
    </submittedName>
</protein>
<keyword evidence="2" id="KW-1185">Reference proteome</keyword>
<dbReference type="EMBL" id="MU790522">
    <property type="protein sequence ID" value="KAJ4000442.1"/>
    <property type="molecule type" value="Genomic_DNA"/>
</dbReference>
<reference evidence="1" key="1">
    <citation type="submission" date="2022-08" db="EMBL/GenBank/DDBJ databases">
        <authorList>
            <consortium name="DOE Joint Genome Institute"/>
            <person name="Min B."/>
            <person name="Riley R."/>
            <person name="Sierra-Patev S."/>
            <person name="Naranjo-Ortiz M."/>
            <person name="Looney B."/>
            <person name="Konkel Z."/>
            <person name="Slot J.C."/>
            <person name="Sakamoto Y."/>
            <person name="Steenwyk J.L."/>
            <person name="Rokas A."/>
            <person name="Carro J."/>
            <person name="Camarero S."/>
            <person name="Ferreira P."/>
            <person name="Molpeceres G."/>
            <person name="Ruiz-Duenas F.J."/>
            <person name="Serrano A."/>
            <person name="Henrissat B."/>
            <person name="Drula E."/>
            <person name="Hughes K.W."/>
            <person name="Mata J.L."/>
            <person name="Ishikawa N.K."/>
            <person name="Vargas-Isla R."/>
            <person name="Ushijima S."/>
            <person name="Smith C.A."/>
            <person name="Ahrendt S."/>
            <person name="Andreopoulos W."/>
            <person name="He G."/>
            <person name="Labutti K."/>
            <person name="Lipzen A."/>
            <person name="Ng V."/>
            <person name="Sandor L."/>
            <person name="Barry K."/>
            <person name="Martinez A.T."/>
            <person name="Xiao Y."/>
            <person name="Gibbons J.G."/>
            <person name="Terashima K."/>
            <person name="Hibbett D.S."/>
            <person name="Grigoriev I.V."/>
        </authorList>
    </citation>
    <scope>NUCLEOTIDE SEQUENCE</scope>
    <source>
        <strain evidence="1">TFB10827</strain>
    </source>
</reference>
<feature type="non-terminal residue" evidence="1">
    <location>
        <position position="1"/>
    </location>
</feature>